<dbReference type="RefSeq" id="WP_215241172.1">
    <property type="nucleotide sequence ID" value="NZ_CAJRAF010000002.1"/>
</dbReference>
<gene>
    <name evidence="2" type="ORF">DYBT9275_04900</name>
</gene>
<evidence type="ECO:0000259" key="1">
    <source>
        <dbReference type="Pfam" id="PF13154"/>
    </source>
</evidence>
<proteinExistence type="predicted"/>
<reference evidence="2" key="1">
    <citation type="submission" date="2021-04" db="EMBL/GenBank/DDBJ databases">
        <authorList>
            <person name="Rodrigo-Torres L."/>
            <person name="Arahal R. D."/>
            <person name="Lucena T."/>
        </authorList>
    </citation>
    <scope>NUCLEOTIDE SEQUENCE</scope>
    <source>
        <strain evidence="2">CECT 9275</strain>
    </source>
</reference>
<organism evidence="2 3">
    <name type="scientific">Dyadobacter helix</name>
    <dbReference type="NCBI Taxonomy" id="2822344"/>
    <lineage>
        <taxon>Bacteria</taxon>
        <taxon>Pseudomonadati</taxon>
        <taxon>Bacteroidota</taxon>
        <taxon>Cytophagia</taxon>
        <taxon>Cytophagales</taxon>
        <taxon>Spirosomataceae</taxon>
        <taxon>Dyadobacter</taxon>
    </lineage>
</organism>
<dbReference type="Gene3D" id="3.40.1360.10">
    <property type="match status" value="1"/>
</dbReference>
<feature type="domain" description="DUF3991" evidence="1">
    <location>
        <begin position="131"/>
        <end position="181"/>
    </location>
</feature>
<comment type="caution">
    <text evidence="2">The sequence shown here is derived from an EMBL/GenBank/DDBJ whole genome shotgun (WGS) entry which is preliminary data.</text>
</comment>
<accession>A0A916JJK7</accession>
<dbReference type="Pfam" id="PF13154">
    <property type="entry name" value="DUF3991"/>
    <property type="match status" value="1"/>
</dbReference>
<dbReference type="Proteomes" id="UP000680038">
    <property type="component" value="Unassembled WGS sequence"/>
</dbReference>
<evidence type="ECO:0000313" key="3">
    <source>
        <dbReference type="Proteomes" id="UP000680038"/>
    </source>
</evidence>
<dbReference type="InterPro" id="IPR034154">
    <property type="entry name" value="TOPRIM_DnaG/twinkle"/>
</dbReference>
<dbReference type="AlphaFoldDB" id="A0A916JJK7"/>
<dbReference type="InterPro" id="IPR025054">
    <property type="entry name" value="DUF3991"/>
</dbReference>
<sequence>MTHKNDFAFFKESINLGQYAAAQGYELDSRKSTRSSLVMRHNNGDKIIISRKADTWIYFSVRDNQDNGTIVDFIQRRTGKTLPEIAEHLAGWESHGQTLSHYNVPDVKEQVYDRQRILKAFQRMKPIITHPYLTDERKIPSQVLVNERFRGKIFQDYYGNVVFPHQDGQGICGLELKNHDKGVFMRGSEKALWLGAIEPSDTTLVLAESPIDALSHYTLFKPVNTAYAAVSGGMRDKQFEFLVSVIAKMPLLEQIVLAVDNDAGGNSIAERIEEFIGNKFTKRVIRHVPQEIGADWNQVLKMAL</sequence>
<keyword evidence="3" id="KW-1185">Reference proteome</keyword>
<dbReference type="Pfam" id="PF13155">
    <property type="entry name" value="Toprim_2"/>
    <property type="match status" value="1"/>
</dbReference>
<dbReference type="EMBL" id="CAJRAF010000002">
    <property type="protein sequence ID" value="CAG5011179.1"/>
    <property type="molecule type" value="Genomic_DNA"/>
</dbReference>
<evidence type="ECO:0000313" key="2">
    <source>
        <dbReference type="EMBL" id="CAG5011179.1"/>
    </source>
</evidence>
<protein>
    <recommendedName>
        <fullName evidence="1">DUF3991 domain-containing protein</fullName>
    </recommendedName>
</protein>
<name>A0A916JJK7_9BACT</name>
<dbReference type="CDD" id="cd01029">
    <property type="entry name" value="TOPRIM_primases"/>
    <property type="match status" value="1"/>
</dbReference>